<dbReference type="GO" id="GO:0015833">
    <property type="term" value="P:peptide transport"/>
    <property type="evidence" value="ECO:0007669"/>
    <property type="project" value="TreeGrafter"/>
</dbReference>
<dbReference type="Proteomes" id="UP000315677">
    <property type="component" value="Unassembled WGS sequence"/>
</dbReference>
<comment type="similarity">
    <text evidence="1">Belongs to the bacterial solute-binding protein 5 family.</text>
</comment>
<dbReference type="PIRSF" id="PIRSF002741">
    <property type="entry name" value="MppA"/>
    <property type="match status" value="1"/>
</dbReference>
<dbReference type="InterPro" id="IPR039424">
    <property type="entry name" value="SBP_5"/>
</dbReference>
<dbReference type="Gene3D" id="3.90.76.10">
    <property type="entry name" value="Dipeptide-binding Protein, Domain 1"/>
    <property type="match status" value="1"/>
</dbReference>
<keyword evidence="3 4" id="KW-0732">Signal</keyword>
<accession>A0A543DB15</accession>
<dbReference type="Gene3D" id="3.40.190.10">
    <property type="entry name" value="Periplasmic binding protein-like II"/>
    <property type="match status" value="1"/>
</dbReference>
<dbReference type="GO" id="GO:1904680">
    <property type="term" value="F:peptide transmembrane transporter activity"/>
    <property type="evidence" value="ECO:0007669"/>
    <property type="project" value="TreeGrafter"/>
</dbReference>
<evidence type="ECO:0000256" key="3">
    <source>
        <dbReference type="ARBA" id="ARBA00022729"/>
    </source>
</evidence>
<proteinExistence type="inferred from homology"/>
<gene>
    <name evidence="6" type="ORF">FB558_6743</name>
</gene>
<comment type="caution">
    <text evidence="6">The sequence shown here is derived from an EMBL/GenBank/DDBJ whole genome shotgun (WGS) entry which is preliminary data.</text>
</comment>
<dbReference type="AlphaFoldDB" id="A0A543DB15"/>
<dbReference type="EMBL" id="VFPA01000004">
    <property type="protein sequence ID" value="TQM06485.1"/>
    <property type="molecule type" value="Genomic_DNA"/>
</dbReference>
<dbReference type="SUPFAM" id="SSF53850">
    <property type="entry name" value="Periplasmic binding protein-like II"/>
    <property type="match status" value="1"/>
</dbReference>
<feature type="chain" id="PRO_5022076592" evidence="4">
    <location>
        <begin position="26"/>
        <end position="560"/>
    </location>
</feature>
<reference evidence="6 7" key="1">
    <citation type="submission" date="2019-06" db="EMBL/GenBank/DDBJ databases">
        <title>Sequencing the genomes of 1000 actinobacteria strains.</title>
        <authorList>
            <person name="Klenk H.-P."/>
        </authorList>
    </citation>
    <scope>NUCLEOTIDE SEQUENCE [LARGE SCALE GENOMIC DNA]</scope>
    <source>
        <strain evidence="6 7">DSM 45301</strain>
    </source>
</reference>
<dbReference type="InterPro" id="IPR030678">
    <property type="entry name" value="Peptide/Ni-bd"/>
</dbReference>
<organism evidence="6 7">
    <name type="scientific">Pseudonocardia kunmingensis</name>
    <dbReference type="NCBI Taxonomy" id="630975"/>
    <lineage>
        <taxon>Bacteria</taxon>
        <taxon>Bacillati</taxon>
        <taxon>Actinomycetota</taxon>
        <taxon>Actinomycetes</taxon>
        <taxon>Pseudonocardiales</taxon>
        <taxon>Pseudonocardiaceae</taxon>
        <taxon>Pseudonocardia</taxon>
    </lineage>
</organism>
<dbReference type="RefSeq" id="WP_142060383.1">
    <property type="nucleotide sequence ID" value="NZ_VFPA01000004.1"/>
</dbReference>
<dbReference type="GO" id="GO:0042597">
    <property type="term" value="C:periplasmic space"/>
    <property type="evidence" value="ECO:0007669"/>
    <property type="project" value="UniProtKB-ARBA"/>
</dbReference>
<evidence type="ECO:0000313" key="6">
    <source>
        <dbReference type="EMBL" id="TQM06485.1"/>
    </source>
</evidence>
<dbReference type="InterPro" id="IPR000914">
    <property type="entry name" value="SBP_5_dom"/>
</dbReference>
<keyword evidence="2" id="KW-0813">Transport</keyword>
<protein>
    <submittedName>
        <fullName evidence="6">Peptide/nickel transport system substrate-binding protein</fullName>
    </submittedName>
</protein>
<dbReference type="CDD" id="cd08493">
    <property type="entry name" value="PBP2_DppA_like"/>
    <property type="match status" value="1"/>
</dbReference>
<keyword evidence="7" id="KW-1185">Reference proteome</keyword>
<dbReference type="PANTHER" id="PTHR30290:SF9">
    <property type="entry name" value="OLIGOPEPTIDE-BINDING PROTEIN APPA"/>
    <property type="match status" value="1"/>
</dbReference>
<dbReference type="PANTHER" id="PTHR30290">
    <property type="entry name" value="PERIPLASMIC BINDING COMPONENT OF ABC TRANSPORTER"/>
    <property type="match status" value="1"/>
</dbReference>
<name>A0A543DB15_9PSEU</name>
<evidence type="ECO:0000256" key="4">
    <source>
        <dbReference type="SAM" id="SignalP"/>
    </source>
</evidence>
<evidence type="ECO:0000313" key="7">
    <source>
        <dbReference type="Proteomes" id="UP000315677"/>
    </source>
</evidence>
<dbReference type="Pfam" id="PF00496">
    <property type="entry name" value="SBP_bac_5"/>
    <property type="match status" value="1"/>
</dbReference>
<feature type="domain" description="Solute-binding protein family 5" evidence="5">
    <location>
        <begin position="87"/>
        <end position="477"/>
    </location>
</feature>
<feature type="signal peptide" evidence="4">
    <location>
        <begin position="1"/>
        <end position="25"/>
    </location>
</feature>
<sequence length="560" mass="60489">MRSAVRRLSAVCAAGALAITLAACAESERDQGADAGGAGGTGGTMVFGAPGAPDNFDPLFAQDGETFRPARQMYDTLITYKQGTSDLAPGLATEWASNPEGTEWTFTLREGVTFHDGTPFNAEAVCFNFNRWYNLPNAAAQSQAIYYYEVFGGYANNLIDGVTDPVFNSCEAPNPTTAVVRLNRAKGAFPAAFGLTSLSISSPTALQQYNADQIEQSGEAFTYSPYATDHPTGTGPFRFESYDRAQGTVTLVRNDDYWGEPAKLDRLIFRVIPDENARRQELQAGTIDGYDLPSPADWQSLEDAGFNVLVRPVFNILYMGINQANNPALADVRVRQALAHAIDRESLVRNQLPEGAVVASQFMPDTVDGYNPNLQPVPYDPERARALLAEAGASNLTVNFYYPTDVTRPYMPNPTNIFTALAENLRQVGVTVNPVAQPWNGGYLDSVQIAGTHDLHLLGWTGDYNDAGNFLESFFGAPGPEFGLTLPEDAAIIQGIAEADATVDPAEHEAAYQRVNQTIMEQMPGVPLSSSPPAIVVREGVEGLIPSPLTDERFLTVSVD</sequence>
<evidence type="ECO:0000259" key="5">
    <source>
        <dbReference type="Pfam" id="PF00496"/>
    </source>
</evidence>
<dbReference type="GO" id="GO:0043190">
    <property type="term" value="C:ATP-binding cassette (ABC) transporter complex"/>
    <property type="evidence" value="ECO:0007669"/>
    <property type="project" value="InterPro"/>
</dbReference>
<dbReference type="Gene3D" id="3.10.105.10">
    <property type="entry name" value="Dipeptide-binding Protein, Domain 3"/>
    <property type="match status" value="1"/>
</dbReference>
<dbReference type="PROSITE" id="PS51257">
    <property type="entry name" value="PROKAR_LIPOPROTEIN"/>
    <property type="match status" value="1"/>
</dbReference>
<evidence type="ECO:0000256" key="1">
    <source>
        <dbReference type="ARBA" id="ARBA00005695"/>
    </source>
</evidence>
<dbReference type="OrthoDB" id="9796817at2"/>
<evidence type="ECO:0000256" key="2">
    <source>
        <dbReference type="ARBA" id="ARBA00022448"/>
    </source>
</evidence>